<protein>
    <submittedName>
        <fullName evidence="5">Para-nitrophenol 4-monooxygenase</fullName>
    </submittedName>
</protein>
<evidence type="ECO:0000259" key="4">
    <source>
        <dbReference type="Pfam" id="PF01494"/>
    </source>
</evidence>
<reference evidence="5" key="2">
    <citation type="journal article" date="2014" name="PLoS Genet.">
        <title>Signature gene expression reveals novel clues to the molecular mechanisms of dimorphic transition in Penicillium marneffei.</title>
        <authorList>
            <person name="Yang E."/>
            <person name="Wang G."/>
            <person name="Cai J."/>
            <person name="Woo P.C."/>
            <person name="Lau S.K."/>
            <person name="Yuen K.-Y."/>
            <person name="Chow W.-N."/>
            <person name="Lin X."/>
        </authorList>
    </citation>
    <scope>NUCLEOTIDE SEQUENCE</scope>
    <source>
        <strain evidence="5">PM1</strain>
    </source>
</reference>
<dbReference type="AlphaFoldDB" id="A0A093VFX2"/>
<proteinExistence type="predicted"/>
<dbReference type="EMBL" id="JPOX01000006">
    <property type="protein sequence ID" value="KFX51055.1"/>
    <property type="molecule type" value="Genomic_DNA"/>
</dbReference>
<dbReference type="PRINTS" id="PR00420">
    <property type="entry name" value="RNGMNOXGNASE"/>
</dbReference>
<keyword evidence="5" id="KW-0503">Monooxygenase</keyword>
<organism evidence="5">
    <name type="scientific">Talaromyces marneffei PM1</name>
    <dbReference type="NCBI Taxonomy" id="1077442"/>
    <lineage>
        <taxon>Eukaryota</taxon>
        <taxon>Fungi</taxon>
        <taxon>Dikarya</taxon>
        <taxon>Ascomycota</taxon>
        <taxon>Pezizomycotina</taxon>
        <taxon>Eurotiomycetes</taxon>
        <taxon>Eurotiomycetidae</taxon>
        <taxon>Eurotiales</taxon>
        <taxon>Trichocomaceae</taxon>
        <taxon>Talaromyces</taxon>
        <taxon>Talaromyces sect. Talaromyces</taxon>
    </lineage>
</organism>
<dbReference type="eggNOG" id="ENOG502QQGF">
    <property type="taxonomic scope" value="Eukaryota"/>
</dbReference>
<feature type="domain" description="FAD-binding" evidence="4">
    <location>
        <begin position="5"/>
        <end position="357"/>
    </location>
</feature>
<comment type="caution">
    <text evidence="5">The sequence shown here is derived from an EMBL/GenBank/DDBJ whole genome shotgun (WGS) entry which is preliminary data.</text>
</comment>
<dbReference type="InterPro" id="IPR002938">
    <property type="entry name" value="FAD-bd"/>
</dbReference>
<dbReference type="HOGENOM" id="CLU_009665_2_2_1"/>
<keyword evidence="3" id="KW-0560">Oxidoreductase</keyword>
<dbReference type="Pfam" id="PF01494">
    <property type="entry name" value="FAD_binding_3"/>
    <property type="match status" value="1"/>
</dbReference>
<accession>A0A093VFX2</accession>
<dbReference type="InterPro" id="IPR036188">
    <property type="entry name" value="FAD/NAD-bd_sf"/>
</dbReference>
<evidence type="ECO:0000256" key="3">
    <source>
        <dbReference type="ARBA" id="ARBA00023002"/>
    </source>
</evidence>
<evidence type="ECO:0000313" key="5">
    <source>
        <dbReference type="EMBL" id="KFX51055.1"/>
    </source>
</evidence>
<reference key="1">
    <citation type="journal article" date="2014" name="PLoS Genet.">
        <title>Signature Gene Expression Reveals Novel Clues to the Molecular Mechanisms of Dimorphic Transition in Penicillium marneffei.</title>
        <authorList>
            <person name="Yang E."/>
            <person name="Wang G."/>
            <person name="Cai J."/>
            <person name="Woo P.C."/>
            <person name="Lau S.K."/>
            <person name="Yuen K.-Y."/>
            <person name="Chow W.-N."/>
            <person name="Lin X."/>
        </authorList>
    </citation>
    <scope>NUCLEOTIDE SEQUENCE [LARGE SCALE GENOMIC DNA]</scope>
    <source>
        <strain>PM1</strain>
    </source>
</reference>
<sequence length="422" mass="47000">MAIQSVIVVGAGPSGLLLAVLLGKKGIPVQLLEAASQLDNRPRATHYAPPATYELRRAGIVDKMKARGAFIPTGVCWRKLNGEYITGIAAPGANDPSEENPLICLSLDKLCAILKEEVDQLSNVELLLGHAVTNVGQDETKAWVDVRIESANDSASTKRFEAQYIVGCDGANSQVRRSLFGDLEFPGFTWNEQIVATNACFPSCQDYSITYYPFQEHGFDRDSNFIIDPKHWFMAARISNDGLWRVTYGELPGLTFDELKARQPEKFKRMLPGHPDPTDYKMVNFSPYKVHQRLAKQMRVRRFLLAADAAHLCNPFGGLGLTGGIVDVGGLYDCLVGIFTGQADDSILDLYDSVRREKYNTFVNPVSSANIRLLFDTNPDTALQDSEVMKLMKKAETDEETAKMMKNSTYALMYDFTQHYKK</sequence>
<name>A0A093VFX2_TALMA</name>
<dbReference type="GO" id="GO:0071949">
    <property type="term" value="F:FAD binding"/>
    <property type="evidence" value="ECO:0007669"/>
    <property type="project" value="InterPro"/>
</dbReference>
<dbReference type="GO" id="GO:0016709">
    <property type="term" value="F:oxidoreductase activity, acting on paired donors, with incorporation or reduction of molecular oxygen, NAD(P)H as one donor, and incorporation of one atom of oxygen"/>
    <property type="evidence" value="ECO:0007669"/>
    <property type="project" value="UniProtKB-ARBA"/>
</dbReference>
<dbReference type="InterPro" id="IPR050641">
    <property type="entry name" value="RIFMO-like"/>
</dbReference>
<keyword evidence="1" id="KW-0285">Flavoprotein</keyword>
<dbReference type="PANTHER" id="PTHR43004:SF3">
    <property type="entry name" value="P-HYDROXYBENZOATE HYDROXYLASE"/>
    <property type="match status" value="1"/>
</dbReference>
<dbReference type="Gene3D" id="3.30.70.2450">
    <property type="match status" value="1"/>
</dbReference>
<dbReference type="Gene3D" id="3.50.50.60">
    <property type="entry name" value="FAD/NAD(P)-binding domain"/>
    <property type="match status" value="1"/>
</dbReference>
<gene>
    <name evidence="5" type="ORF">GQ26_0063040</name>
</gene>
<dbReference type="SUPFAM" id="SSF51905">
    <property type="entry name" value="FAD/NAD(P)-binding domain"/>
    <property type="match status" value="1"/>
</dbReference>
<keyword evidence="2" id="KW-0274">FAD</keyword>
<evidence type="ECO:0000256" key="2">
    <source>
        <dbReference type="ARBA" id="ARBA00022827"/>
    </source>
</evidence>
<evidence type="ECO:0000256" key="1">
    <source>
        <dbReference type="ARBA" id="ARBA00022630"/>
    </source>
</evidence>
<dbReference type="PANTHER" id="PTHR43004">
    <property type="entry name" value="TRK SYSTEM POTASSIUM UPTAKE PROTEIN"/>
    <property type="match status" value="1"/>
</dbReference>